<evidence type="ECO:0000256" key="1">
    <source>
        <dbReference type="SAM" id="SignalP"/>
    </source>
</evidence>
<keyword evidence="1" id="KW-0732">Signal</keyword>
<evidence type="ECO:0000313" key="2">
    <source>
        <dbReference type="EMBL" id="CAG9998310.1"/>
    </source>
</evidence>
<name>A0A9N9YAA7_9HYPO</name>
<gene>
    <name evidence="2" type="ORF">CBYS24578_00003606</name>
</gene>
<protein>
    <submittedName>
        <fullName evidence="2">Uncharacterized protein</fullName>
    </submittedName>
</protein>
<dbReference type="EMBL" id="CABFNO020001546">
    <property type="protein sequence ID" value="CAG9998310.1"/>
    <property type="molecule type" value="Genomic_DNA"/>
</dbReference>
<dbReference type="AlphaFoldDB" id="A0A9N9YAA7"/>
<keyword evidence="3" id="KW-1185">Reference proteome</keyword>
<feature type="signal peptide" evidence="1">
    <location>
        <begin position="1"/>
        <end position="18"/>
    </location>
</feature>
<evidence type="ECO:0000313" key="3">
    <source>
        <dbReference type="Proteomes" id="UP000754883"/>
    </source>
</evidence>
<feature type="chain" id="PRO_5040390018" evidence="1">
    <location>
        <begin position="19"/>
        <end position="105"/>
    </location>
</feature>
<reference evidence="2" key="1">
    <citation type="submission" date="2021-10" db="EMBL/GenBank/DDBJ databases">
        <authorList>
            <person name="Piombo E."/>
        </authorList>
    </citation>
    <scope>NUCLEOTIDE SEQUENCE</scope>
</reference>
<dbReference type="OrthoDB" id="4863032at2759"/>
<dbReference type="Proteomes" id="UP000754883">
    <property type="component" value="Unassembled WGS sequence"/>
</dbReference>
<comment type="caution">
    <text evidence="2">The sequence shown here is derived from an EMBL/GenBank/DDBJ whole genome shotgun (WGS) entry which is preliminary data.</text>
</comment>
<proteinExistence type="predicted"/>
<accession>A0A9N9YAA7</accession>
<organism evidence="2 3">
    <name type="scientific">Clonostachys byssicola</name>
    <dbReference type="NCBI Taxonomy" id="160290"/>
    <lineage>
        <taxon>Eukaryota</taxon>
        <taxon>Fungi</taxon>
        <taxon>Dikarya</taxon>
        <taxon>Ascomycota</taxon>
        <taxon>Pezizomycotina</taxon>
        <taxon>Sordariomycetes</taxon>
        <taxon>Hypocreomycetidae</taxon>
        <taxon>Hypocreales</taxon>
        <taxon>Bionectriaceae</taxon>
        <taxon>Clonostachys</taxon>
    </lineage>
</organism>
<sequence length="105" mass="11186">MRVASVLAQAAIVSMAMAAALPHLIQSRTDADEAVVYPASVDQSWVDANVQRRSGTDSDEAVVYPASVDQSWVDATSQKRSGTDSDEAVVYPASVDQSWVDAKTN</sequence>